<feature type="binding site" description="axial binding residue" evidence="6">
    <location>
        <position position="422"/>
    </location>
    <ligand>
        <name>heme</name>
        <dbReference type="ChEBI" id="CHEBI:30413"/>
    </ligand>
    <ligandPart>
        <name>Fe</name>
        <dbReference type="ChEBI" id="CHEBI:18248"/>
    </ligandPart>
</feature>
<keyword evidence="4 6" id="KW-0479">Metal-binding</keyword>
<dbReference type="Proteomes" id="UP000719766">
    <property type="component" value="Unassembled WGS sequence"/>
</dbReference>
<keyword evidence="11" id="KW-1185">Reference proteome</keyword>
<feature type="signal peptide" evidence="9">
    <location>
        <begin position="1"/>
        <end position="27"/>
    </location>
</feature>
<dbReference type="InterPro" id="IPR050529">
    <property type="entry name" value="CYP450_sterol_14alpha_dmase"/>
</dbReference>
<dbReference type="PRINTS" id="PR00465">
    <property type="entry name" value="EP450IV"/>
</dbReference>
<evidence type="ECO:0000256" key="3">
    <source>
        <dbReference type="ARBA" id="ARBA00022617"/>
    </source>
</evidence>
<keyword evidence="7" id="KW-0560">Oxidoreductase</keyword>
<evidence type="ECO:0000256" key="2">
    <source>
        <dbReference type="ARBA" id="ARBA00010617"/>
    </source>
</evidence>
<evidence type="ECO:0000256" key="7">
    <source>
        <dbReference type="RuleBase" id="RU000461"/>
    </source>
</evidence>
<keyword evidence="8" id="KW-1133">Transmembrane helix</keyword>
<keyword evidence="8" id="KW-0812">Transmembrane</keyword>
<comment type="similarity">
    <text evidence="2 7">Belongs to the cytochrome P450 family.</text>
</comment>
<comment type="cofactor">
    <cofactor evidence="1 6">
        <name>heme</name>
        <dbReference type="ChEBI" id="CHEBI:30413"/>
    </cofactor>
</comment>
<comment type="caution">
    <text evidence="10">The sequence shown here is derived from an EMBL/GenBank/DDBJ whole genome shotgun (WGS) entry which is preliminary data.</text>
</comment>
<dbReference type="GO" id="GO:0005506">
    <property type="term" value="F:iron ion binding"/>
    <property type="evidence" value="ECO:0007669"/>
    <property type="project" value="InterPro"/>
</dbReference>
<dbReference type="PANTHER" id="PTHR24304:SF2">
    <property type="entry name" value="24-HYDROXYCHOLESTEROL 7-ALPHA-HYDROXYLASE"/>
    <property type="match status" value="1"/>
</dbReference>
<dbReference type="EMBL" id="JABBWE010000001">
    <property type="protein sequence ID" value="KAG1809921.1"/>
    <property type="molecule type" value="Genomic_DNA"/>
</dbReference>
<dbReference type="PANTHER" id="PTHR24304">
    <property type="entry name" value="CYTOCHROME P450 FAMILY 7"/>
    <property type="match status" value="1"/>
</dbReference>
<dbReference type="InterPro" id="IPR001128">
    <property type="entry name" value="Cyt_P450"/>
</dbReference>
<dbReference type="SUPFAM" id="SSF48264">
    <property type="entry name" value="Cytochrome P450"/>
    <property type="match status" value="1"/>
</dbReference>
<evidence type="ECO:0000256" key="9">
    <source>
        <dbReference type="SAM" id="SignalP"/>
    </source>
</evidence>
<dbReference type="CDD" id="cd00302">
    <property type="entry name" value="cytochrome_P450"/>
    <property type="match status" value="1"/>
</dbReference>
<evidence type="ECO:0000256" key="5">
    <source>
        <dbReference type="ARBA" id="ARBA00023004"/>
    </source>
</evidence>
<dbReference type="InterPro" id="IPR002403">
    <property type="entry name" value="Cyt_P450_E_grp-IV"/>
</dbReference>
<keyword evidence="3 6" id="KW-0349">Heme</keyword>
<evidence type="ECO:0000313" key="10">
    <source>
        <dbReference type="EMBL" id="KAG1809921.1"/>
    </source>
</evidence>
<dbReference type="InterPro" id="IPR036396">
    <property type="entry name" value="Cyt_P450_sf"/>
</dbReference>
<evidence type="ECO:0000313" key="11">
    <source>
        <dbReference type="Proteomes" id="UP000719766"/>
    </source>
</evidence>
<protein>
    <submittedName>
        <fullName evidence="10">Cytochrome P450</fullName>
    </submittedName>
</protein>
<accession>A0A9P7E307</accession>
<sequence length="485" mass="54852">MIELLLAIIPPALLVILLLYFSPGADDHGHLPSSDIPSQRAIWYIGSASFFMNPSQFLIDSMKRANNSIFSFRIFDSTVVVLRGVTGRNAFFSKGLDFMAGYRLLGSNIYKYTDFHPYGSSDENMASVIATCTRPDVLERLLPLMVEDALQTFEMWGNHGAKNISKSLDEIVFTLAARMTMCREFSEDPKKIRALISIFKRLEDGSDHNALIVPWFPTPARFGRILAGVQLHRMISAVILSRKDRREDDPLQTMIDKGLSPTKTTVLLATMLFAAIGNTGNVITYLLLHLEANPKWKVLVENEARQLYKDSHTFGRDDGKPLFSMNSIETQMPLFDVCISETLRMLFKGPFIRRSVEDMFVDQKHIPRGTYVMFPTADLHDNAAFYSTPQEFNPENFSAGAIQERRRHGTTFVGWGAGRHMCAGKRAAQMLMKVIVILLLSQFDIQIVTDGGEPARRVPEQVENQLFKVCPPKQAVTLRYEVRRQ</sequence>
<evidence type="ECO:0000256" key="8">
    <source>
        <dbReference type="SAM" id="Phobius"/>
    </source>
</evidence>
<dbReference type="OrthoDB" id="1055148at2759"/>
<dbReference type="Pfam" id="PF00067">
    <property type="entry name" value="p450"/>
    <property type="match status" value="1"/>
</dbReference>
<dbReference type="Gene3D" id="1.10.630.10">
    <property type="entry name" value="Cytochrome P450"/>
    <property type="match status" value="1"/>
</dbReference>
<keyword evidence="9" id="KW-0732">Signal</keyword>
<proteinExistence type="inferred from homology"/>
<organism evidence="10 11">
    <name type="scientific">Suillus plorans</name>
    <dbReference type="NCBI Taxonomy" id="116603"/>
    <lineage>
        <taxon>Eukaryota</taxon>
        <taxon>Fungi</taxon>
        <taxon>Dikarya</taxon>
        <taxon>Basidiomycota</taxon>
        <taxon>Agaricomycotina</taxon>
        <taxon>Agaricomycetes</taxon>
        <taxon>Agaricomycetidae</taxon>
        <taxon>Boletales</taxon>
        <taxon>Suillineae</taxon>
        <taxon>Suillaceae</taxon>
        <taxon>Suillus</taxon>
    </lineage>
</organism>
<keyword evidence="8" id="KW-0472">Membrane</keyword>
<feature type="transmembrane region" description="Helical" evidence="8">
    <location>
        <begin position="266"/>
        <end position="288"/>
    </location>
</feature>
<dbReference type="AlphaFoldDB" id="A0A9P7E307"/>
<evidence type="ECO:0000256" key="1">
    <source>
        <dbReference type="ARBA" id="ARBA00001971"/>
    </source>
</evidence>
<evidence type="ECO:0000256" key="4">
    <source>
        <dbReference type="ARBA" id="ARBA00022723"/>
    </source>
</evidence>
<name>A0A9P7E307_9AGAM</name>
<evidence type="ECO:0000256" key="6">
    <source>
        <dbReference type="PIRSR" id="PIRSR602403-1"/>
    </source>
</evidence>
<reference evidence="10" key="1">
    <citation type="journal article" date="2020" name="New Phytol.">
        <title>Comparative genomics reveals dynamic genome evolution in host specialist ectomycorrhizal fungi.</title>
        <authorList>
            <person name="Lofgren L.A."/>
            <person name="Nguyen N.H."/>
            <person name="Vilgalys R."/>
            <person name="Ruytinx J."/>
            <person name="Liao H.L."/>
            <person name="Branco S."/>
            <person name="Kuo A."/>
            <person name="LaButti K."/>
            <person name="Lipzen A."/>
            <person name="Andreopoulos W."/>
            <person name="Pangilinan J."/>
            <person name="Riley R."/>
            <person name="Hundley H."/>
            <person name="Na H."/>
            <person name="Barry K."/>
            <person name="Grigoriev I.V."/>
            <person name="Stajich J.E."/>
            <person name="Kennedy P.G."/>
        </authorList>
    </citation>
    <scope>NUCLEOTIDE SEQUENCE</scope>
    <source>
        <strain evidence="10">S12</strain>
    </source>
</reference>
<dbReference type="PROSITE" id="PS00086">
    <property type="entry name" value="CYTOCHROME_P450"/>
    <property type="match status" value="1"/>
</dbReference>
<keyword evidence="7" id="KW-0503">Monooxygenase</keyword>
<keyword evidence="5 6" id="KW-0408">Iron</keyword>
<feature type="chain" id="PRO_5040339675" evidence="9">
    <location>
        <begin position="28"/>
        <end position="485"/>
    </location>
</feature>
<dbReference type="GO" id="GO:0020037">
    <property type="term" value="F:heme binding"/>
    <property type="evidence" value="ECO:0007669"/>
    <property type="project" value="InterPro"/>
</dbReference>
<dbReference type="InterPro" id="IPR017972">
    <property type="entry name" value="Cyt_P450_CS"/>
</dbReference>
<dbReference type="GeneID" id="64590683"/>
<gene>
    <name evidence="10" type="ORF">HD556DRAFT_1223856</name>
</gene>
<dbReference type="GO" id="GO:0004497">
    <property type="term" value="F:monooxygenase activity"/>
    <property type="evidence" value="ECO:0007669"/>
    <property type="project" value="UniProtKB-KW"/>
</dbReference>
<dbReference type="GO" id="GO:0016705">
    <property type="term" value="F:oxidoreductase activity, acting on paired donors, with incorporation or reduction of molecular oxygen"/>
    <property type="evidence" value="ECO:0007669"/>
    <property type="project" value="InterPro"/>
</dbReference>
<dbReference type="RefSeq" id="XP_041167586.1">
    <property type="nucleotide sequence ID" value="XM_041296919.1"/>
</dbReference>